<evidence type="ECO:0000256" key="1">
    <source>
        <dbReference type="SAM" id="MobiDB-lite"/>
    </source>
</evidence>
<accession>A0A6J8DLE6</accession>
<keyword evidence="3" id="KW-1185">Reference proteome</keyword>
<evidence type="ECO:0008006" key="4">
    <source>
        <dbReference type="Google" id="ProtNLM"/>
    </source>
</evidence>
<dbReference type="AlphaFoldDB" id="A0A6J8DLE6"/>
<evidence type="ECO:0000313" key="2">
    <source>
        <dbReference type="EMBL" id="CAC5409453.1"/>
    </source>
</evidence>
<reference evidence="2 3" key="1">
    <citation type="submission" date="2020-06" db="EMBL/GenBank/DDBJ databases">
        <authorList>
            <person name="Li R."/>
            <person name="Bekaert M."/>
        </authorList>
    </citation>
    <scope>NUCLEOTIDE SEQUENCE [LARGE SCALE GENOMIC DNA]</scope>
    <source>
        <strain evidence="3">wild</strain>
    </source>
</reference>
<dbReference type="Proteomes" id="UP000507470">
    <property type="component" value="Unassembled WGS sequence"/>
</dbReference>
<sequence length="236" mass="27191">MVKQAKSERRDTLIEMGLEALEYHKGKHVNERAWKLRGKVMTSPALQGTEVSIDNSSRQIFGNMTTAEEEYLCDYYVLFDPSGRSWVENIFLDVIGKDFNMPEPILKGLTYKPGHNTGDIFKKCRMFVFVISEDFKTTPRITALAQELKTMCIDNKESRRIIPVTRDTTMPDFLNTLEPGRADEIFTIRSAILLGLNERQDLNDDDDDADEKDNTSDEKKMEQTDETPIYQRTESE</sequence>
<evidence type="ECO:0000313" key="3">
    <source>
        <dbReference type="Proteomes" id="UP000507470"/>
    </source>
</evidence>
<name>A0A6J8DLE6_MYTCO</name>
<proteinExistence type="predicted"/>
<feature type="compositionally biased region" description="Basic and acidic residues" evidence="1">
    <location>
        <begin position="212"/>
        <end position="223"/>
    </location>
</feature>
<feature type="region of interest" description="Disordered" evidence="1">
    <location>
        <begin position="199"/>
        <end position="236"/>
    </location>
</feature>
<dbReference type="EMBL" id="CACVKT020007643">
    <property type="protein sequence ID" value="CAC5409453.1"/>
    <property type="molecule type" value="Genomic_DNA"/>
</dbReference>
<gene>
    <name evidence="2" type="ORF">MCOR_42741</name>
</gene>
<organism evidence="2 3">
    <name type="scientific">Mytilus coruscus</name>
    <name type="common">Sea mussel</name>
    <dbReference type="NCBI Taxonomy" id="42192"/>
    <lineage>
        <taxon>Eukaryota</taxon>
        <taxon>Metazoa</taxon>
        <taxon>Spiralia</taxon>
        <taxon>Lophotrochozoa</taxon>
        <taxon>Mollusca</taxon>
        <taxon>Bivalvia</taxon>
        <taxon>Autobranchia</taxon>
        <taxon>Pteriomorphia</taxon>
        <taxon>Mytilida</taxon>
        <taxon>Mytiloidea</taxon>
        <taxon>Mytilidae</taxon>
        <taxon>Mytilinae</taxon>
        <taxon>Mytilus</taxon>
    </lineage>
</organism>
<protein>
    <recommendedName>
        <fullName evidence="4">TIR domain-containing protein</fullName>
    </recommendedName>
</protein>